<evidence type="ECO:0000313" key="1">
    <source>
        <dbReference type="EMBL" id="KAI3669094.1"/>
    </source>
</evidence>
<sequence>MNSLWVFLLLLILLPISISADCTCDDSDNEGDINKSQALKLKLIAIASILVAGAVGVCVPLLGKMFDSLRPESNGFLTIKFFAAGVILATGFVHVFPDANESLENPCLGDKSWGDFPLANFIAMVSAVVVMMVETAVMSLFNRWHYNKSNWGEQQGRGDEEKHENHVHVHTHTSNGHAHAASLGSPQGLLRHRILSQVLEVGILIHSVIIGVSLGVSVSPKTIKPLIIALSFHQMFEGMGLGTCITEAKFKVKTIATMSIFFSLTTPIGIAIGFGISNTYNENGQTALIVQGVLNAASAGILIYMALVDLLAVDFMKSKVQTSPKLQMLACIALLLGLGCMSLLAKWA</sequence>
<reference evidence="1 2" key="2">
    <citation type="journal article" date="2022" name="Mol. Ecol. Resour.">
        <title>The genomes of chicory, endive, great burdock and yacon provide insights into Asteraceae paleo-polyploidization history and plant inulin production.</title>
        <authorList>
            <person name="Fan W."/>
            <person name="Wang S."/>
            <person name="Wang H."/>
            <person name="Wang A."/>
            <person name="Jiang F."/>
            <person name="Liu H."/>
            <person name="Zhao H."/>
            <person name="Xu D."/>
            <person name="Zhang Y."/>
        </authorList>
    </citation>
    <scope>NUCLEOTIDE SEQUENCE [LARGE SCALE GENOMIC DNA]</scope>
    <source>
        <strain evidence="2">cv. Niubang</strain>
    </source>
</reference>
<comment type="caution">
    <text evidence="1">The sequence shown here is derived from an EMBL/GenBank/DDBJ whole genome shotgun (WGS) entry which is preliminary data.</text>
</comment>
<organism evidence="1 2">
    <name type="scientific">Arctium lappa</name>
    <name type="common">Greater burdock</name>
    <name type="synonym">Lappa major</name>
    <dbReference type="NCBI Taxonomy" id="4217"/>
    <lineage>
        <taxon>Eukaryota</taxon>
        <taxon>Viridiplantae</taxon>
        <taxon>Streptophyta</taxon>
        <taxon>Embryophyta</taxon>
        <taxon>Tracheophyta</taxon>
        <taxon>Spermatophyta</taxon>
        <taxon>Magnoliopsida</taxon>
        <taxon>eudicotyledons</taxon>
        <taxon>Gunneridae</taxon>
        <taxon>Pentapetalae</taxon>
        <taxon>asterids</taxon>
        <taxon>campanulids</taxon>
        <taxon>Asterales</taxon>
        <taxon>Asteraceae</taxon>
        <taxon>Carduoideae</taxon>
        <taxon>Cardueae</taxon>
        <taxon>Arctiinae</taxon>
        <taxon>Arctium</taxon>
    </lineage>
</organism>
<protein>
    <submittedName>
        <fullName evidence="1">Uncharacterized protein</fullName>
    </submittedName>
</protein>
<proteinExistence type="predicted"/>
<gene>
    <name evidence="1" type="ORF">L6452_40317</name>
</gene>
<reference evidence="2" key="1">
    <citation type="journal article" date="2022" name="Mol. Ecol. Resour.">
        <title>The genomes of chicory, endive, great burdock and yacon provide insights into Asteraceae palaeo-polyploidization history and plant inulin production.</title>
        <authorList>
            <person name="Fan W."/>
            <person name="Wang S."/>
            <person name="Wang H."/>
            <person name="Wang A."/>
            <person name="Jiang F."/>
            <person name="Liu H."/>
            <person name="Zhao H."/>
            <person name="Xu D."/>
            <person name="Zhang Y."/>
        </authorList>
    </citation>
    <scope>NUCLEOTIDE SEQUENCE [LARGE SCALE GENOMIC DNA]</scope>
    <source>
        <strain evidence="2">cv. Niubang</strain>
    </source>
</reference>
<dbReference type="Proteomes" id="UP001055879">
    <property type="component" value="Linkage Group LG16"/>
</dbReference>
<accession>A0ACB8XQQ9</accession>
<evidence type="ECO:0000313" key="2">
    <source>
        <dbReference type="Proteomes" id="UP001055879"/>
    </source>
</evidence>
<dbReference type="EMBL" id="CM042062">
    <property type="protein sequence ID" value="KAI3669094.1"/>
    <property type="molecule type" value="Genomic_DNA"/>
</dbReference>
<name>A0ACB8XQQ9_ARCLA</name>
<keyword evidence="2" id="KW-1185">Reference proteome</keyword>